<gene>
    <name evidence="1" type="ORF">KN71_000265</name>
</gene>
<dbReference type="Proteomes" id="UP000029712">
    <property type="component" value="Chromosome"/>
</dbReference>
<name>A0A2K9YST8_METHO</name>
<organism evidence="1 2">
    <name type="scientific">Metamycoplasma hominis</name>
    <name type="common">Mycoplasma hominis</name>
    <dbReference type="NCBI Taxonomy" id="2098"/>
    <lineage>
        <taxon>Bacteria</taxon>
        <taxon>Bacillati</taxon>
        <taxon>Mycoplasmatota</taxon>
        <taxon>Mycoplasmoidales</taxon>
        <taxon>Metamycoplasmataceae</taxon>
        <taxon>Metamycoplasma</taxon>
    </lineage>
</organism>
<proteinExistence type="predicted"/>
<evidence type="ECO:0000313" key="2">
    <source>
        <dbReference type="Proteomes" id="UP000029712"/>
    </source>
</evidence>
<dbReference type="RefSeq" id="WP_012855306.1">
    <property type="nucleotide sequence ID" value="NZ_CP009677.1"/>
</dbReference>
<dbReference type="EMBL" id="CP033021">
    <property type="protein sequence ID" value="AYN65155.1"/>
    <property type="molecule type" value="Genomic_DNA"/>
</dbReference>
<reference evidence="1 2" key="2">
    <citation type="submission" date="2018-10" db="EMBL/GenBank/DDBJ databases">
        <title>Detection and isolation of Mycoplasma hominis as a predominant microorganism from pelvic cavity of patient with salpingitis and tubo-ovarian abscess.</title>
        <authorList>
            <person name="Guschin A.E."/>
            <person name="Khayrullina G.A."/>
            <person name="Rakovskaya I.V."/>
            <person name="Shelenkov A.A."/>
            <person name="Shagin D.A."/>
        </authorList>
    </citation>
    <scope>NUCLEOTIDE SEQUENCE [LARGE SCALE GENOMIC DNA]</scope>
    <source>
        <strain evidence="2">TOA</strain>
    </source>
</reference>
<dbReference type="GO" id="GO:0015986">
    <property type="term" value="P:proton motive force-driven ATP synthesis"/>
    <property type="evidence" value="ECO:0007669"/>
    <property type="project" value="InterPro"/>
</dbReference>
<dbReference type="InterPro" id="IPR036771">
    <property type="entry name" value="ATPsynth_dsu/esu_N"/>
</dbReference>
<dbReference type="OrthoDB" id="389606at2"/>
<dbReference type="SUPFAM" id="SSF51344">
    <property type="entry name" value="Epsilon subunit of F1F0-ATP synthase N-terminal domain"/>
    <property type="match status" value="1"/>
</dbReference>
<dbReference type="Pfam" id="PF02823">
    <property type="entry name" value="ATP-synt_DE_N"/>
    <property type="match status" value="1"/>
</dbReference>
<dbReference type="Gene3D" id="2.60.15.10">
    <property type="entry name" value="F0F1 ATP synthase delta/epsilon subunit, N-terminal"/>
    <property type="match status" value="1"/>
</dbReference>
<dbReference type="AlphaFoldDB" id="A0A2K9YST8"/>
<sequence>METPKIHIIISTPLGIYFDKEASICTFTTTEGQIGIMAGATEFMAALVPSKIMVNFLNSPDSKVFYIDKGIVQFKNNVLSIIVNQIDTKEIELDHKFSPEDQKKYTIIEEVTLKKSILKSQTNNK</sequence>
<evidence type="ECO:0000313" key="1">
    <source>
        <dbReference type="EMBL" id="AYN65155.1"/>
    </source>
</evidence>
<reference evidence="1 2" key="1">
    <citation type="submission" date="2014-08" db="EMBL/GenBank/DDBJ databases">
        <authorList>
            <person name="Kuleshov K."/>
            <person name="Dedkov V."/>
            <person name="Markelov M."/>
            <person name="Pimkina E."/>
        </authorList>
    </citation>
    <scope>NUCLEOTIDE SEQUENCE [LARGE SCALE GENOMIC DNA]</scope>
    <source>
        <strain evidence="2">TOA</strain>
    </source>
</reference>
<dbReference type="GeneID" id="89679095"/>
<accession>A0A2K9YST8</accession>
<dbReference type="InterPro" id="IPR020546">
    <property type="entry name" value="ATP_synth_F1_dsu/esu_N"/>
</dbReference>
<protein>
    <submittedName>
        <fullName evidence="1">F0F1 ATP synthase subunit epsilon</fullName>
    </submittedName>
</protein>